<evidence type="ECO:0000256" key="2">
    <source>
        <dbReference type="ARBA" id="ARBA00022741"/>
    </source>
</evidence>
<dbReference type="SUPFAM" id="SSF53623">
    <property type="entry name" value="MurD-like peptide ligases, catalytic domain"/>
    <property type="match status" value="1"/>
</dbReference>
<dbReference type="Pfam" id="PF08353">
    <property type="entry name" value="MurT_C"/>
    <property type="match status" value="1"/>
</dbReference>
<keyword evidence="3" id="KW-0067">ATP-binding</keyword>
<sequence length="380" mass="42993">MYKITIIVSKLIYLIIKTLKLGSGYAWSGYIALKLYPNILNNISKVLPKHIILISGTNGKTTLAKITAHILEKKGFKVLYNKTGGNLINGIVSTVLLESNLKGSIEKDFVIFEIDELALPILIKHIKPEIIALLNLSRDQLDRYWEVDLLVQRWKESFSTLDKETKVLLYKNQDEFRDLIDSAKNVALFFDDDPSNLNRTSLMGTHNAVNLNCALSILGEFGIKADEATNLLSDFDYAYGRGEEIVYKEKEFLLLLAKNPASFNNNINLLLENKFDFDTVLFILNDNIPDGKDVSWIYDIDPIPLKKVTDNKKVYITGTRALDMSVRLSYAGIKNMMFSDDKKKIVSSITANVGCRKIVVLPNYSSMLQLRKIIKGRSIL</sequence>
<dbReference type="InterPro" id="IPR013564">
    <property type="entry name" value="MurT_C"/>
</dbReference>
<evidence type="ECO:0000313" key="7">
    <source>
        <dbReference type="Proteomes" id="UP000178615"/>
    </source>
</evidence>
<evidence type="ECO:0008006" key="8">
    <source>
        <dbReference type="Google" id="ProtNLM"/>
    </source>
</evidence>
<dbReference type="AlphaFoldDB" id="A0A1F4UMM9"/>
<name>A0A1F4UMM9_UNCKA</name>
<dbReference type="EMBL" id="MEUV01000011">
    <property type="protein sequence ID" value="OGC46208.1"/>
    <property type="molecule type" value="Genomic_DNA"/>
</dbReference>
<dbReference type="Gene3D" id="3.40.1190.10">
    <property type="entry name" value="Mur-like, catalytic domain"/>
    <property type="match status" value="1"/>
</dbReference>
<dbReference type="GO" id="GO:0005524">
    <property type="term" value="F:ATP binding"/>
    <property type="evidence" value="ECO:0007669"/>
    <property type="project" value="UniProtKB-KW"/>
</dbReference>
<protein>
    <recommendedName>
        <fullName evidence="8">Lipid II isoglutaminyl synthase (glutamine-hydrolyzing) subunit MurT</fullName>
    </recommendedName>
</protein>
<evidence type="ECO:0000256" key="1">
    <source>
        <dbReference type="ARBA" id="ARBA00022598"/>
    </source>
</evidence>
<dbReference type="InterPro" id="IPR013221">
    <property type="entry name" value="Mur_ligase_cen"/>
</dbReference>
<evidence type="ECO:0000256" key="3">
    <source>
        <dbReference type="ARBA" id="ARBA00022840"/>
    </source>
</evidence>
<evidence type="ECO:0000259" key="4">
    <source>
        <dbReference type="Pfam" id="PF08245"/>
    </source>
</evidence>
<accession>A0A1F4UMM9</accession>
<feature type="domain" description="Mur ligase central" evidence="4">
    <location>
        <begin position="54"/>
        <end position="196"/>
    </location>
</feature>
<dbReference type="PANTHER" id="PTHR23135:SF7">
    <property type="entry name" value="LIPID II ISOGLUTAMINYL SYNTHASE (GLUTAMINE-HYDROLYZING) SUBUNIT MURT"/>
    <property type="match status" value="1"/>
</dbReference>
<evidence type="ECO:0000259" key="5">
    <source>
        <dbReference type="Pfam" id="PF08353"/>
    </source>
</evidence>
<dbReference type="PANTHER" id="PTHR23135">
    <property type="entry name" value="MUR LIGASE FAMILY MEMBER"/>
    <property type="match status" value="1"/>
</dbReference>
<comment type="caution">
    <text evidence="6">The sequence shown here is derived from an EMBL/GenBank/DDBJ whole genome shotgun (WGS) entry which is preliminary data.</text>
</comment>
<dbReference type="InterPro" id="IPR018109">
    <property type="entry name" value="Folylpolyglutamate_synth_CS"/>
</dbReference>
<organism evidence="6 7">
    <name type="scientific">candidate division WWE3 bacterium RBG_19FT_COMBO_34_6</name>
    <dbReference type="NCBI Taxonomy" id="1802612"/>
    <lineage>
        <taxon>Bacteria</taxon>
        <taxon>Katanobacteria</taxon>
    </lineage>
</organism>
<dbReference type="Pfam" id="PF08245">
    <property type="entry name" value="Mur_ligase_M"/>
    <property type="match status" value="1"/>
</dbReference>
<gene>
    <name evidence="6" type="ORF">A2V49_04435</name>
</gene>
<dbReference type="GO" id="GO:0004326">
    <property type="term" value="F:tetrahydrofolylpolyglutamate synthase activity"/>
    <property type="evidence" value="ECO:0007669"/>
    <property type="project" value="InterPro"/>
</dbReference>
<proteinExistence type="predicted"/>
<keyword evidence="1" id="KW-0436">Ligase</keyword>
<dbReference type="Proteomes" id="UP000178615">
    <property type="component" value="Unassembled WGS sequence"/>
</dbReference>
<dbReference type="PROSITE" id="PS01011">
    <property type="entry name" value="FOLYLPOLYGLU_SYNT_1"/>
    <property type="match status" value="1"/>
</dbReference>
<keyword evidence="2" id="KW-0547">Nucleotide-binding</keyword>
<feature type="domain" description="Lipid II isoglutaminyl synthase (glutamine-hydrolyzing) subunit MurT C-terminal" evidence="5">
    <location>
        <begin position="256"/>
        <end position="367"/>
    </location>
</feature>
<reference evidence="6 7" key="1">
    <citation type="journal article" date="2016" name="Nat. Commun.">
        <title>Thousands of microbial genomes shed light on interconnected biogeochemical processes in an aquifer system.</title>
        <authorList>
            <person name="Anantharaman K."/>
            <person name="Brown C.T."/>
            <person name="Hug L.A."/>
            <person name="Sharon I."/>
            <person name="Castelle C.J."/>
            <person name="Probst A.J."/>
            <person name="Thomas B.C."/>
            <person name="Singh A."/>
            <person name="Wilkins M.J."/>
            <person name="Karaoz U."/>
            <person name="Brodie E.L."/>
            <person name="Williams K.H."/>
            <person name="Hubbard S.S."/>
            <person name="Banfield J.F."/>
        </authorList>
    </citation>
    <scope>NUCLEOTIDE SEQUENCE [LARGE SCALE GENOMIC DNA]</scope>
</reference>
<evidence type="ECO:0000313" key="6">
    <source>
        <dbReference type="EMBL" id="OGC46208.1"/>
    </source>
</evidence>
<dbReference type="InterPro" id="IPR036565">
    <property type="entry name" value="Mur-like_cat_sf"/>
</dbReference>